<evidence type="ECO:0000313" key="2">
    <source>
        <dbReference type="Proteomes" id="UP001454086"/>
    </source>
</evidence>
<dbReference type="EMBL" id="JBBMFM010000269">
    <property type="protein sequence ID" value="MEQ2429092.1"/>
    <property type="molecule type" value="Genomic_DNA"/>
</dbReference>
<evidence type="ECO:0000313" key="1">
    <source>
        <dbReference type="EMBL" id="MEQ2429092.1"/>
    </source>
</evidence>
<gene>
    <name evidence="1" type="ORF">WMQ36_29440</name>
</gene>
<keyword evidence="2" id="KW-1185">Reference proteome</keyword>
<name>A0ABV1DFG0_9FIRM</name>
<organism evidence="1 2">
    <name type="scientific">Enterocloster hominis</name>
    <name type="common">ex Hitch et al. 2024</name>
    <dbReference type="NCBI Taxonomy" id="1917870"/>
    <lineage>
        <taxon>Bacteria</taxon>
        <taxon>Bacillati</taxon>
        <taxon>Bacillota</taxon>
        <taxon>Clostridia</taxon>
        <taxon>Lachnospirales</taxon>
        <taxon>Lachnospiraceae</taxon>
        <taxon>Enterocloster</taxon>
    </lineage>
</organism>
<dbReference type="RefSeq" id="WP_349119429.1">
    <property type="nucleotide sequence ID" value="NZ_JBBMFM010000269.1"/>
</dbReference>
<proteinExistence type="predicted"/>
<comment type="caution">
    <text evidence="1">The sequence shown here is derived from an EMBL/GenBank/DDBJ whole genome shotgun (WGS) entry which is preliminary data.</text>
</comment>
<reference evidence="1 2" key="1">
    <citation type="submission" date="2024-03" db="EMBL/GenBank/DDBJ databases">
        <title>Human intestinal bacterial collection.</title>
        <authorList>
            <person name="Pauvert C."/>
            <person name="Hitch T.C.A."/>
            <person name="Clavel T."/>
        </authorList>
    </citation>
    <scope>NUCLEOTIDE SEQUENCE [LARGE SCALE GENOMIC DNA]</scope>
    <source>
        <strain evidence="1 2">CLA-SR-H021</strain>
    </source>
</reference>
<accession>A0ABV1DFG0</accession>
<sequence length="69" mass="8216">MISKKGKRKLEFQGKTYYWHIKEGQDKIPQLHIASEDKSFYLTCGFDREIGVGTRYIKELLTRYLTDKD</sequence>
<dbReference type="Proteomes" id="UP001454086">
    <property type="component" value="Unassembled WGS sequence"/>
</dbReference>
<protein>
    <submittedName>
        <fullName evidence="1">Uncharacterized protein</fullName>
    </submittedName>
</protein>